<dbReference type="eggNOG" id="COG1487">
    <property type="taxonomic scope" value="Bacteria"/>
</dbReference>
<keyword evidence="3" id="KW-1185">Reference proteome</keyword>
<dbReference type="OrthoDB" id="9811788at2"/>
<gene>
    <name evidence="2" type="ORF">C943_02078</name>
</gene>
<dbReference type="AlphaFoldDB" id="M7X9X2"/>
<dbReference type="Pfam" id="PF01850">
    <property type="entry name" value="PIN"/>
    <property type="match status" value="1"/>
</dbReference>
<reference evidence="2" key="1">
    <citation type="submission" date="2013-01" db="EMBL/GenBank/DDBJ databases">
        <title>Genome assembly of Mariniradius saccharolyticus AK6.</title>
        <authorList>
            <person name="Vaidya B."/>
            <person name="Khatri I."/>
            <person name="Tanuku N.R.S."/>
            <person name="Subramanian S."/>
            <person name="Pinnaka A."/>
        </authorList>
    </citation>
    <scope>NUCLEOTIDE SEQUENCE [LARGE SCALE GENOMIC DNA]</scope>
    <source>
        <strain evidence="2">AK6</strain>
    </source>
</reference>
<dbReference type="InParanoid" id="M7X9X2"/>
<organism evidence="2 3">
    <name type="scientific">Mariniradius saccharolyticus AK6</name>
    <dbReference type="NCBI Taxonomy" id="1239962"/>
    <lineage>
        <taxon>Bacteria</taxon>
        <taxon>Pseudomonadati</taxon>
        <taxon>Bacteroidota</taxon>
        <taxon>Cytophagia</taxon>
        <taxon>Cytophagales</taxon>
        <taxon>Cyclobacteriaceae</taxon>
        <taxon>Mariniradius</taxon>
    </lineage>
</organism>
<dbReference type="RefSeq" id="WP_008630607.1">
    <property type="nucleotide sequence ID" value="NZ_AMZY02000019.1"/>
</dbReference>
<dbReference type="EMBL" id="AMZY02000019">
    <property type="protein sequence ID" value="EMS31423.1"/>
    <property type="molecule type" value="Genomic_DNA"/>
</dbReference>
<dbReference type="Gene3D" id="3.40.50.1010">
    <property type="entry name" value="5'-nuclease"/>
    <property type="match status" value="1"/>
</dbReference>
<feature type="domain" description="PIN" evidence="1">
    <location>
        <begin position="4"/>
        <end position="116"/>
    </location>
</feature>
<dbReference type="InterPro" id="IPR029060">
    <property type="entry name" value="PIN-like_dom_sf"/>
</dbReference>
<dbReference type="InterPro" id="IPR002716">
    <property type="entry name" value="PIN_dom"/>
</dbReference>
<evidence type="ECO:0000313" key="3">
    <source>
        <dbReference type="Proteomes" id="UP000010953"/>
    </source>
</evidence>
<dbReference type="Proteomes" id="UP000010953">
    <property type="component" value="Unassembled WGS sequence"/>
</dbReference>
<accession>M7X9X2</accession>
<name>M7X9X2_9BACT</name>
<dbReference type="STRING" id="1239962.C943_02078"/>
<protein>
    <submittedName>
        <fullName evidence="2">PIN domain protein</fullName>
    </submittedName>
</protein>
<dbReference type="SUPFAM" id="SSF88723">
    <property type="entry name" value="PIN domain-like"/>
    <property type="match status" value="1"/>
</dbReference>
<comment type="caution">
    <text evidence="2">The sequence shown here is derived from an EMBL/GenBank/DDBJ whole genome shotgun (WGS) entry which is preliminary data.</text>
</comment>
<proteinExistence type="predicted"/>
<sequence length="128" mass="14326">MRGVVLDTSVWIEYLRGNPDFFETCQELLENGRVYGLELIFAELLQGARGEREIETILAFSSLVPSLDEPFLVIDSGLISQRENYVNQGVGLIDAVIVNAVRKNGLLLWTLDTKIRGVLGYGFSFEVD</sequence>
<evidence type="ECO:0000259" key="1">
    <source>
        <dbReference type="Pfam" id="PF01850"/>
    </source>
</evidence>
<evidence type="ECO:0000313" key="2">
    <source>
        <dbReference type="EMBL" id="EMS31423.1"/>
    </source>
</evidence>